<feature type="compositionally biased region" description="Low complexity" evidence="3">
    <location>
        <begin position="22"/>
        <end position="38"/>
    </location>
</feature>
<dbReference type="Gene3D" id="3.40.50.2300">
    <property type="match status" value="2"/>
</dbReference>
<comment type="caution">
    <text evidence="5">The sequence shown here is derived from an EMBL/GenBank/DDBJ whole genome shotgun (WGS) entry which is preliminary data.</text>
</comment>
<dbReference type="InterPro" id="IPR028082">
    <property type="entry name" value="Peripla_BP_I"/>
</dbReference>
<evidence type="ECO:0000256" key="1">
    <source>
        <dbReference type="ARBA" id="ARBA00010062"/>
    </source>
</evidence>
<reference evidence="5 6" key="1">
    <citation type="submission" date="2018-06" db="EMBL/GenBank/DDBJ databases">
        <title>Actinomadura craniellae sp. nov. isolated from marine sponge Craniella sp.</title>
        <authorList>
            <person name="Li L."/>
            <person name="Xu Q.H."/>
            <person name="Lin H.W."/>
            <person name="Lu Y.H."/>
        </authorList>
    </citation>
    <scope>NUCLEOTIDE SEQUENCE [LARGE SCALE GENOMIC DNA]</scope>
    <source>
        <strain evidence="5 6">LHW63021</strain>
    </source>
</reference>
<dbReference type="OrthoDB" id="4365763at2"/>
<name>A0A365HDI2_9ACTN</name>
<evidence type="ECO:0000313" key="5">
    <source>
        <dbReference type="EMBL" id="RAY17082.1"/>
    </source>
</evidence>
<gene>
    <name evidence="5" type="ORF">DPM19_02665</name>
</gene>
<dbReference type="AlphaFoldDB" id="A0A365HDI2"/>
<dbReference type="Proteomes" id="UP000251891">
    <property type="component" value="Unassembled WGS sequence"/>
</dbReference>
<proteinExistence type="inferred from homology"/>
<accession>A0A365HDI2</accession>
<evidence type="ECO:0000313" key="6">
    <source>
        <dbReference type="Proteomes" id="UP000251891"/>
    </source>
</evidence>
<sequence>MDAWLILAERKASFLSPRGVRQARSASPPAGSSPCSASRAHRPEPARIRRSDRGEPARSRPPRAGASPDPPISRSGDSTEEEPVKPQKTLAVIAAIALLAAGCGRSGSGGEETPPDAGQAVTGDFGDLKGICKPGSAKGSPAQGVTDKEIKLGVFSDVGFTKQSEFIDAAKAFTSWCNAAGGINGRKLVANTRDSKLMEVRQRMLESCREDFAVVGGGSALDALGVKDRLTCLMPAFPAQTSQVGNLGSDLQIETVAGGPSYSPYAGYFNWLLKEAYPGSAKNVGIIYGDSPVAKVIEAHTRQGIQGSGGTISYSEAYSPQGVPDWTPYAQAIKSRGVKGLIFLGSFADLAKLEQVLTNINYKLDWIDTNSNAYGPAFLKLAGPAALAAQNNLADIGGVYPLENAAQNPATKQATELFAKYAPGKPVTLQMIRGFVAWTLFAKAASSCGDNLTRKCVFEAGMKETAWTGGGLQAPVDLSKPDAPAQCFNVEKATPQGWKPADFKPNQGAYRCNAPAIKFSNPMGKPVTLADVGKSMNDVK</sequence>
<dbReference type="Pfam" id="PF13458">
    <property type="entry name" value="Peripla_BP_6"/>
    <property type="match status" value="1"/>
</dbReference>
<protein>
    <submittedName>
        <fullName evidence="5">ABC transporter substrate-binding protein</fullName>
    </submittedName>
</protein>
<keyword evidence="6" id="KW-1185">Reference proteome</keyword>
<keyword evidence="2" id="KW-0732">Signal</keyword>
<dbReference type="InterPro" id="IPR028081">
    <property type="entry name" value="Leu-bd"/>
</dbReference>
<evidence type="ECO:0000256" key="2">
    <source>
        <dbReference type="ARBA" id="ARBA00022729"/>
    </source>
</evidence>
<evidence type="ECO:0000256" key="3">
    <source>
        <dbReference type="SAM" id="MobiDB-lite"/>
    </source>
</evidence>
<feature type="compositionally biased region" description="Basic and acidic residues" evidence="3">
    <location>
        <begin position="41"/>
        <end position="58"/>
    </location>
</feature>
<evidence type="ECO:0000259" key="4">
    <source>
        <dbReference type="Pfam" id="PF13458"/>
    </source>
</evidence>
<dbReference type="PANTHER" id="PTHR47235:SF1">
    <property type="entry name" value="BLR6548 PROTEIN"/>
    <property type="match status" value="1"/>
</dbReference>
<dbReference type="PANTHER" id="PTHR47235">
    <property type="entry name" value="BLR6548 PROTEIN"/>
    <property type="match status" value="1"/>
</dbReference>
<feature type="region of interest" description="Disordered" evidence="3">
    <location>
        <begin position="15"/>
        <end position="86"/>
    </location>
</feature>
<dbReference type="EMBL" id="QLYX01000001">
    <property type="protein sequence ID" value="RAY17082.1"/>
    <property type="molecule type" value="Genomic_DNA"/>
</dbReference>
<feature type="domain" description="Leucine-binding protein" evidence="4">
    <location>
        <begin position="165"/>
        <end position="483"/>
    </location>
</feature>
<comment type="similarity">
    <text evidence="1">Belongs to the leucine-binding protein family.</text>
</comment>
<organism evidence="5 6">
    <name type="scientific">Actinomadura craniellae</name>
    <dbReference type="NCBI Taxonomy" id="2231787"/>
    <lineage>
        <taxon>Bacteria</taxon>
        <taxon>Bacillati</taxon>
        <taxon>Actinomycetota</taxon>
        <taxon>Actinomycetes</taxon>
        <taxon>Streptosporangiales</taxon>
        <taxon>Thermomonosporaceae</taxon>
        <taxon>Actinomadura</taxon>
    </lineage>
</organism>
<dbReference type="SUPFAM" id="SSF53822">
    <property type="entry name" value="Periplasmic binding protein-like I"/>
    <property type="match status" value="1"/>
</dbReference>